<protein>
    <submittedName>
        <fullName evidence="2">DUF4023 domain-containing protein</fullName>
    </submittedName>
</protein>
<dbReference type="Proteomes" id="UP001178288">
    <property type="component" value="Chromosome"/>
</dbReference>
<evidence type="ECO:0000313" key="3">
    <source>
        <dbReference type="Proteomes" id="UP001178288"/>
    </source>
</evidence>
<organism evidence="2 3">
    <name type="scientific">Neobacillus novalis</name>
    <dbReference type="NCBI Taxonomy" id="220687"/>
    <lineage>
        <taxon>Bacteria</taxon>
        <taxon>Bacillati</taxon>
        <taxon>Bacillota</taxon>
        <taxon>Bacilli</taxon>
        <taxon>Bacillales</taxon>
        <taxon>Bacillaceae</taxon>
        <taxon>Neobacillus</taxon>
    </lineage>
</organism>
<dbReference type="KEGG" id="nnv:QNH39_27565"/>
<reference evidence="2" key="1">
    <citation type="submission" date="2023-05" db="EMBL/GenBank/DDBJ databases">
        <title>Comparative genomics of Bacillaceae isolates and their secondary metabolite potential.</title>
        <authorList>
            <person name="Song L."/>
            <person name="Nielsen L.J."/>
            <person name="Mohite O."/>
            <person name="Xu X."/>
            <person name="Weber T."/>
            <person name="Kovacs A.T."/>
        </authorList>
    </citation>
    <scope>NUCLEOTIDE SEQUENCE</scope>
    <source>
        <strain evidence="2">XLM17</strain>
    </source>
</reference>
<proteinExistence type="predicted"/>
<keyword evidence="3" id="KW-1185">Reference proteome</keyword>
<gene>
    <name evidence="2" type="ORF">QNH39_27565</name>
</gene>
<dbReference type="AlphaFoldDB" id="A0AA95SB88"/>
<dbReference type="RefSeq" id="WP_082805057.1">
    <property type="nucleotide sequence ID" value="NZ_CP126114.1"/>
</dbReference>
<evidence type="ECO:0000313" key="2">
    <source>
        <dbReference type="EMBL" id="WHY86279.1"/>
    </source>
</evidence>
<accession>A0AA95SB88</accession>
<dbReference type="EMBL" id="CP126114">
    <property type="protein sequence ID" value="WHY86279.1"/>
    <property type="molecule type" value="Genomic_DNA"/>
</dbReference>
<dbReference type="InterPro" id="IPR025097">
    <property type="entry name" value="DUF4023"/>
</dbReference>
<name>A0AA95SB88_9BACI</name>
<feature type="compositionally biased region" description="Basic and acidic residues" evidence="1">
    <location>
        <begin position="1"/>
        <end position="28"/>
    </location>
</feature>
<sequence length="41" mass="4779">MDNKDTHEFVEKLQENQEKAKKNKEQHGKGNPSGKLPNHKH</sequence>
<evidence type="ECO:0000256" key="1">
    <source>
        <dbReference type="SAM" id="MobiDB-lite"/>
    </source>
</evidence>
<feature type="region of interest" description="Disordered" evidence="1">
    <location>
        <begin position="1"/>
        <end position="41"/>
    </location>
</feature>
<dbReference type="Pfam" id="PF13215">
    <property type="entry name" value="DUF4023"/>
    <property type="match status" value="1"/>
</dbReference>